<feature type="signal peptide" evidence="3">
    <location>
        <begin position="1"/>
        <end position="22"/>
    </location>
</feature>
<evidence type="ECO:0000256" key="1">
    <source>
        <dbReference type="SAM" id="MobiDB-lite"/>
    </source>
</evidence>
<dbReference type="FunCoup" id="A0A2K3DC25">
    <property type="interactions" value="539"/>
</dbReference>
<feature type="chain" id="PRO_5014474553" description="DUF7906 domain-containing protein" evidence="3">
    <location>
        <begin position="23"/>
        <end position="1012"/>
    </location>
</feature>
<dbReference type="Proteomes" id="UP000006906">
    <property type="component" value="Chromosome 10"/>
</dbReference>
<evidence type="ECO:0000313" key="5">
    <source>
        <dbReference type="EMBL" id="PNW78073.1"/>
    </source>
</evidence>
<feature type="compositionally biased region" description="Low complexity" evidence="1">
    <location>
        <begin position="786"/>
        <end position="808"/>
    </location>
</feature>
<dbReference type="KEGG" id="cre:CHLRE_10g463300v5"/>
<keyword evidence="2" id="KW-1133">Transmembrane helix</keyword>
<dbReference type="Gramene" id="PNW78073">
    <property type="protein sequence ID" value="PNW78073"/>
    <property type="gene ID" value="CHLRE_10g463300v5"/>
</dbReference>
<dbReference type="PANTHER" id="PTHR31515:SF0">
    <property type="entry name" value="TRANSMEMBRANE PROTEIN"/>
    <property type="match status" value="1"/>
</dbReference>
<evidence type="ECO:0000256" key="2">
    <source>
        <dbReference type="SAM" id="Phobius"/>
    </source>
</evidence>
<evidence type="ECO:0000313" key="6">
    <source>
        <dbReference type="Proteomes" id="UP000006906"/>
    </source>
</evidence>
<feature type="compositionally biased region" description="Basic and acidic residues" evidence="1">
    <location>
        <begin position="810"/>
        <end position="848"/>
    </location>
</feature>
<feature type="region of interest" description="Disordered" evidence="1">
    <location>
        <begin position="786"/>
        <end position="854"/>
    </location>
</feature>
<evidence type="ECO:0000259" key="4">
    <source>
        <dbReference type="Pfam" id="PF25483"/>
    </source>
</evidence>
<proteinExistence type="predicted"/>
<feature type="region of interest" description="Disordered" evidence="1">
    <location>
        <begin position="989"/>
        <end position="1012"/>
    </location>
</feature>
<dbReference type="InterPro" id="IPR057228">
    <property type="entry name" value="DUF7906"/>
</dbReference>
<gene>
    <name evidence="5" type="ORF">CHLRE_10g463300v5</name>
</gene>
<name>A0A2K3DC25_CHLRE</name>
<protein>
    <recommendedName>
        <fullName evidence="4">DUF7906 domain-containing protein</fullName>
    </recommendedName>
</protein>
<reference evidence="5 6" key="1">
    <citation type="journal article" date="2007" name="Science">
        <title>The Chlamydomonas genome reveals the evolution of key animal and plant functions.</title>
        <authorList>
            <person name="Merchant S.S."/>
            <person name="Prochnik S.E."/>
            <person name="Vallon O."/>
            <person name="Harris E.H."/>
            <person name="Karpowicz S.J."/>
            <person name="Witman G.B."/>
            <person name="Terry A."/>
            <person name="Salamov A."/>
            <person name="Fritz-Laylin L.K."/>
            <person name="Marechal-Drouard L."/>
            <person name="Marshall W.F."/>
            <person name="Qu L.H."/>
            <person name="Nelson D.R."/>
            <person name="Sanderfoot A.A."/>
            <person name="Spalding M.H."/>
            <person name="Kapitonov V.V."/>
            <person name="Ren Q."/>
            <person name="Ferris P."/>
            <person name="Lindquist E."/>
            <person name="Shapiro H."/>
            <person name="Lucas S.M."/>
            <person name="Grimwood J."/>
            <person name="Schmutz J."/>
            <person name="Cardol P."/>
            <person name="Cerutti H."/>
            <person name="Chanfreau G."/>
            <person name="Chen C.L."/>
            <person name="Cognat V."/>
            <person name="Croft M.T."/>
            <person name="Dent R."/>
            <person name="Dutcher S."/>
            <person name="Fernandez E."/>
            <person name="Fukuzawa H."/>
            <person name="Gonzalez-Ballester D."/>
            <person name="Gonzalez-Halphen D."/>
            <person name="Hallmann A."/>
            <person name="Hanikenne M."/>
            <person name="Hippler M."/>
            <person name="Inwood W."/>
            <person name="Jabbari K."/>
            <person name="Kalanon M."/>
            <person name="Kuras R."/>
            <person name="Lefebvre P.A."/>
            <person name="Lemaire S.D."/>
            <person name="Lobanov A.V."/>
            <person name="Lohr M."/>
            <person name="Manuell A."/>
            <person name="Meier I."/>
            <person name="Mets L."/>
            <person name="Mittag M."/>
            <person name="Mittelmeier T."/>
            <person name="Moroney J.V."/>
            <person name="Moseley J."/>
            <person name="Napoli C."/>
            <person name="Nedelcu A.M."/>
            <person name="Niyogi K."/>
            <person name="Novoselov S.V."/>
            <person name="Paulsen I.T."/>
            <person name="Pazour G."/>
            <person name="Purton S."/>
            <person name="Ral J.P."/>
            <person name="Riano-Pachon D.M."/>
            <person name="Riekhof W."/>
            <person name="Rymarquis L."/>
            <person name="Schroda M."/>
            <person name="Stern D."/>
            <person name="Umen J."/>
            <person name="Willows R."/>
            <person name="Wilson N."/>
            <person name="Zimmer S.L."/>
            <person name="Allmer J."/>
            <person name="Balk J."/>
            <person name="Bisova K."/>
            <person name="Chen C.J."/>
            <person name="Elias M."/>
            <person name="Gendler K."/>
            <person name="Hauser C."/>
            <person name="Lamb M.R."/>
            <person name="Ledford H."/>
            <person name="Long J.C."/>
            <person name="Minagawa J."/>
            <person name="Page M.D."/>
            <person name="Pan J."/>
            <person name="Pootakham W."/>
            <person name="Roje S."/>
            <person name="Rose A."/>
            <person name="Stahlberg E."/>
            <person name="Terauchi A.M."/>
            <person name="Yang P."/>
            <person name="Ball S."/>
            <person name="Bowler C."/>
            <person name="Dieckmann C.L."/>
            <person name="Gladyshev V.N."/>
            <person name="Green P."/>
            <person name="Jorgensen R."/>
            <person name="Mayfield S."/>
            <person name="Mueller-Roeber B."/>
            <person name="Rajamani S."/>
            <person name="Sayre R.T."/>
            <person name="Brokstein P."/>
            <person name="Dubchak I."/>
            <person name="Goodstein D."/>
            <person name="Hornick L."/>
            <person name="Huang Y.W."/>
            <person name="Jhaveri J."/>
            <person name="Luo Y."/>
            <person name="Martinez D."/>
            <person name="Ngau W.C."/>
            <person name="Otillar B."/>
            <person name="Poliakov A."/>
            <person name="Porter A."/>
            <person name="Szajkowski L."/>
            <person name="Werner G."/>
            <person name="Zhou K."/>
            <person name="Grigoriev I.V."/>
            <person name="Rokhsar D.S."/>
            <person name="Grossman A.R."/>
        </authorList>
    </citation>
    <scope>NUCLEOTIDE SEQUENCE [LARGE SCALE GENOMIC DNA]</scope>
    <source>
        <strain evidence="6">CC-503</strain>
    </source>
</reference>
<dbReference type="PANTHER" id="PTHR31515">
    <property type="entry name" value="TRANSMEMBRANE PROTEIN-RELATED"/>
    <property type="match status" value="1"/>
</dbReference>
<feature type="transmembrane region" description="Helical" evidence="2">
    <location>
        <begin position="949"/>
        <end position="973"/>
    </location>
</feature>
<dbReference type="InParanoid" id="A0A2K3DC25"/>
<sequence>MRERTLALLVLLLVAAAFLVDAGDKVAPGLPGSSPAKKQLKRSSAKRWEALHDVVRAEIKSATRRFLEERARALVLPIEVDLLLIGFDGDGGYGYKVDKAALEELLGTATEDNTICPTVWETGETAAVCFSINYLTLDNSKVHAGMERIETALKHNMEWVGDRSQDWPDGSKEVQVYEVEAAGEVEATVWDLLDEAYGGKQPEVNRDQHNQIVIINPSKMRMKAALPPAPYASAEHSDTGHAGDTAHTAAVAEAAGMDFIGEWQKGGVNSSHVVAQEAGYLYRYRYNGLGSGAAFVGQYNFVLIDIAAGPVSYGPLASPSGAVAPTGMPRLMPMLLRMTRELEVHNQPGTLRAHMLEEAAKGQSAVFAGQLASAIASATRQLFATDLVMAGAESLGGGATGSAAPKRVAVPIVVFQDHVRDLEEEEGGRRAVDLDMVQLALDELLPPDIPGAVSISRHMLHHHKQLAAALVKARHSRSDAVLAEPPDVGLHRSQTVALDSGVLLRELRLLAAGDDLLAGLVDHIGEDYRDSLHYQDDPADFISKRRHETKVLPVFVFSLERSPEQMMFDSHGLVAAGTDVVATLQLLGNPVLDEYSRGRIYSGHMHEGHHLLTDAGDSPTRSIIAGLATALGGVVPAHQRYCTAEHAVVEDWRWSVGAVPWGPYSNYTALSSIFASTARRNLLVSRIEQPLRRLIATMDQVDAFIAAHLQGPFASLKVARSNFVERSFHTMMPHHHLLDDLARQHHSYRNASQPLHAAARQLLSTVGGMASDAVRRAGAAAAKAGAKAGSGSSSSSSSSPAAATASSGRHLQEADHEREHAEQVEEKHYLAGDHVDDDDNYLHAHDSPPEGVEVLHPAAGVAPDADLFKSQGVLSPNVAARLQMSLEDIGNKLESISYLMYSRSWADLEDSLPVLAGAVEAFAAAVERDLRHGEEVVACCDVRHVPRGAGTWFVVGLLVLVLGAFFIAAFAVIRSQRLYNPRMGRTLSRGRSMSGSLPTWAGPGSPPGALPR</sequence>
<keyword evidence="2" id="KW-0472">Membrane</keyword>
<evidence type="ECO:0000256" key="3">
    <source>
        <dbReference type="SAM" id="SignalP"/>
    </source>
</evidence>
<keyword evidence="2" id="KW-0812">Transmembrane</keyword>
<dbReference type="OrthoDB" id="18451at2759"/>
<keyword evidence="3" id="KW-0732">Signal</keyword>
<feature type="domain" description="DUF7906" evidence="4">
    <location>
        <begin position="77"/>
        <end position="383"/>
    </location>
</feature>
<dbReference type="RefSeq" id="XP_042920595.1">
    <property type="nucleotide sequence ID" value="XM_043067198.1"/>
</dbReference>
<dbReference type="GeneID" id="5724164"/>
<dbReference type="EMBL" id="CM008971">
    <property type="protein sequence ID" value="PNW78073.1"/>
    <property type="molecule type" value="Genomic_DNA"/>
</dbReference>
<dbReference type="ExpressionAtlas" id="A0A2K3DC25">
    <property type="expression patterns" value="baseline"/>
</dbReference>
<accession>A0A2K3DC25</accession>
<organism evidence="5 6">
    <name type="scientific">Chlamydomonas reinhardtii</name>
    <name type="common">Chlamydomonas smithii</name>
    <dbReference type="NCBI Taxonomy" id="3055"/>
    <lineage>
        <taxon>Eukaryota</taxon>
        <taxon>Viridiplantae</taxon>
        <taxon>Chlorophyta</taxon>
        <taxon>core chlorophytes</taxon>
        <taxon>Chlorophyceae</taxon>
        <taxon>CS clade</taxon>
        <taxon>Chlamydomonadales</taxon>
        <taxon>Chlamydomonadaceae</taxon>
        <taxon>Chlamydomonas</taxon>
    </lineage>
</organism>
<dbReference type="Pfam" id="PF25483">
    <property type="entry name" value="DUF7906"/>
    <property type="match status" value="1"/>
</dbReference>
<keyword evidence="6" id="KW-1185">Reference proteome</keyword>
<dbReference type="AlphaFoldDB" id="A0A2K3DC25"/>